<evidence type="ECO:0000313" key="2">
    <source>
        <dbReference type="EMBL" id="RTS37390.1"/>
    </source>
</evidence>
<proteinExistence type="predicted"/>
<dbReference type="EMBL" id="RXTL01000076">
    <property type="protein sequence ID" value="RTS37390.1"/>
    <property type="molecule type" value="Genomic_DNA"/>
</dbReference>
<protein>
    <submittedName>
        <fullName evidence="1">Uncharacterized protein</fullName>
    </submittedName>
</protein>
<sequence length="86" mass="9395">MESENHRQTPALPAVTLDHVQGFGEQLCRAIRELRCDPEFSAKNLRTAYQQGHKDALEQAEDATREALERLMNGLAGGDSGTAQSG</sequence>
<dbReference type="AlphaFoldDB" id="A0A1V0M6B5"/>
<evidence type="ECO:0000313" key="3">
    <source>
        <dbReference type="Proteomes" id="UP000276985"/>
    </source>
</evidence>
<dbReference type="RefSeq" id="WP_010792799.1">
    <property type="nucleotide sequence ID" value="NZ_CP099961.1"/>
</dbReference>
<dbReference type="Proteomes" id="UP000276985">
    <property type="component" value="Unassembled WGS sequence"/>
</dbReference>
<keyword evidence="1" id="KW-0614">Plasmid</keyword>
<geneLocation type="plasmid" evidence="1">
    <name>pJB37</name>
</geneLocation>
<accession>A0A1V0M6B5</accession>
<organism evidence="1">
    <name type="scientific">Pseudomonas aeruginosa</name>
    <dbReference type="NCBI Taxonomy" id="287"/>
    <lineage>
        <taxon>Bacteria</taxon>
        <taxon>Pseudomonadati</taxon>
        <taxon>Pseudomonadota</taxon>
        <taxon>Gammaproteobacteria</taxon>
        <taxon>Pseudomonadales</taxon>
        <taxon>Pseudomonadaceae</taxon>
        <taxon>Pseudomonas</taxon>
    </lineage>
</organism>
<reference evidence="2 3" key="2">
    <citation type="submission" date="2018-12" db="EMBL/GenBank/DDBJ databases">
        <title>Pseudomonas aeruginosa Diversity Panel.</title>
        <authorList>
            <person name="Snesrud E."/>
            <person name="Mcgann P."/>
        </authorList>
    </citation>
    <scope>NUCLEOTIDE SEQUENCE [LARGE SCALE GENOMIC DNA]</scope>
    <source>
        <strain evidence="2 3">MRSN6241</strain>
    </source>
</reference>
<evidence type="ECO:0000313" key="1">
    <source>
        <dbReference type="EMBL" id="ARD70439.1"/>
    </source>
</evidence>
<gene>
    <name evidence="2" type="ORF">DY940_34115</name>
</gene>
<dbReference type="EMBL" id="KY494864">
    <property type="protein sequence ID" value="ARD70439.1"/>
    <property type="molecule type" value="Genomic_DNA"/>
</dbReference>
<name>A0A1V0M6B5_PSEAI</name>
<reference evidence="1" key="1">
    <citation type="submission" date="2017-01" db="EMBL/GenBank/DDBJ databases">
        <title>Complete nucleotide sequence of an IncP-2 blaVIM-2-harboring megaplasmid from Pseudomonas aeruginosa.</title>
        <authorList>
            <person name="Botelho J."/>
            <person name="Grosso F."/>
            <person name="Mabrouk A."/>
            <person name="Peixe L."/>
        </authorList>
    </citation>
    <scope>NUCLEOTIDE SEQUENCE</scope>
    <source>
        <strain evidence="1">FFUP_PS_37</strain>
        <plasmid evidence="1">pJB37</plasmid>
    </source>
</reference>